<dbReference type="EMBL" id="MU004241">
    <property type="protein sequence ID" value="KAF2665170.1"/>
    <property type="molecule type" value="Genomic_DNA"/>
</dbReference>
<feature type="transmembrane region" description="Helical" evidence="2">
    <location>
        <begin position="48"/>
        <end position="67"/>
    </location>
</feature>
<name>A0A6A6TZP1_9PEZI</name>
<gene>
    <name evidence="3" type="ORF">BT63DRAFT_429108</name>
</gene>
<feature type="region of interest" description="Disordered" evidence="1">
    <location>
        <begin position="76"/>
        <end position="239"/>
    </location>
</feature>
<dbReference type="GO" id="GO:0070072">
    <property type="term" value="P:vacuolar proton-transporting V-type ATPase complex assembly"/>
    <property type="evidence" value="ECO:0007669"/>
    <property type="project" value="InterPro"/>
</dbReference>
<organism evidence="3 4">
    <name type="scientific">Microthyrium microscopicum</name>
    <dbReference type="NCBI Taxonomy" id="703497"/>
    <lineage>
        <taxon>Eukaryota</taxon>
        <taxon>Fungi</taxon>
        <taxon>Dikarya</taxon>
        <taxon>Ascomycota</taxon>
        <taxon>Pezizomycotina</taxon>
        <taxon>Dothideomycetes</taxon>
        <taxon>Dothideomycetes incertae sedis</taxon>
        <taxon>Microthyriales</taxon>
        <taxon>Microthyriaceae</taxon>
        <taxon>Microthyrium</taxon>
    </lineage>
</organism>
<feature type="transmembrane region" description="Helical" evidence="2">
    <location>
        <begin position="20"/>
        <end position="41"/>
    </location>
</feature>
<dbReference type="PANTHER" id="PTHR28251">
    <property type="entry name" value="V-TYPE ATPASE ASSEMBLY FACTOR PKR1"/>
    <property type="match status" value="1"/>
</dbReference>
<keyword evidence="2" id="KW-0812">Transmembrane</keyword>
<protein>
    <submittedName>
        <fullName evidence="3">Pkr1-domain-containing protein</fullName>
    </submittedName>
</protein>
<dbReference type="Proteomes" id="UP000799302">
    <property type="component" value="Unassembled WGS sequence"/>
</dbReference>
<feature type="compositionally biased region" description="Acidic residues" evidence="1">
    <location>
        <begin position="102"/>
        <end position="116"/>
    </location>
</feature>
<keyword evidence="4" id="KW-1185">Reference proteome</keyword>
<dbReference type="OrthoDB" id="9626941at2759"/>
<dbReference type="AlphaFoldDB" id="A0A6A6TZP1"/>
<evidence type="ECO:0000256" key="2">
    <source>
        <dbReference type="SAM" id="Phobius"/>
    </source>
</evidence>
<reference evidence="3" key="1">
    <citation type="journal article" date="2020" name="Stud. Mycol.">
        <title>101 Dothideomycetes genomes: a test case for predicting lifestyles and emergence of pathogens.</title>
        <authorList>
            <person name="Haridas S."/>
            <person name="Albert R."/>
            <person name="Binder M."/>
            <person name="Bloem J."/>
            <person name="Labutti K."/>
            <person name="Salamov A."/>
            <person name="Andreopoulos B."/>
            <person name="Baker S."/>
            <person name="Barry K."/>
            <person name="Bills G."/>
            <person name="Bluhm B."/>
            <person name="Cannon C."/>
            <person name="Castanera R."/>
            <person name="Culley D."/>
            <person name="Daum C."/>
            <person name="Ezra D."/>
            <person name="Gonzalez J."/>
            <person name="Henrissat B."/>
            <person name="Kuo A."/>
            <person name="Liang C."/>
            <person name="Lipzen A."/>
            <person name="Lutzoni F."/>
            <person name="Magnuson J."/>
            <person name="Mondo S."/>
            <person name="Nolan M."/>
            <person name="Ohm R."/>
            <person name="Pangilinan J."/>
            <person name="Park H.-J."/>
            <person name="Ramirez L."/>
            <person name="Alfaro M."/>
            <person name="Sun H."/>
            <person name="Tritt A."/>
            <person name="Yoshinaga Y."/>
            <person name="Zwiers L.-H."/>
            <person name="Turgeon B."/>
            <person name="Goodwin S."/>
            <person name="Spatafora J."/>
            <person name="Crous P."/>
            <person name="Grigoriev I."/>
        </authorList>
    </citation>
    <scope>NUCLEOTIDE SEQUENCE</scope>
    <source>
        <strain evidence="3">CBS 115976</strain>
    </source>
</reference>
<evidence type="ECO:0000313" key="3">
    <source>
        <dbReference type="EMBL" id="KAF2665170.1"/>
    </source>
</evidence>
<dbReference type="PANTHER" id="PTHR28251:SF1">
    <property type="entry name" value="V-TYPE ATPASE ASSEMBLY FACTOR PKR1"/>
    <property type="match status" value="1"/>
</dbReference>
<dbReference type="Pfam" id="PF08636">
    <property type="entry name" value="Pkr1"/>
    <property type="match status" value="1"/>
</dbReference>
<keyword evidence="2" id="KW-0472">Membrane</keyword>
<feature type="compositionally biased region" description="Basic and acidic residues" evidence="1">
    <location>
        <begin position="88"/>
        <end position="101"/>
    </location>
</feature>
<sequence length="239" mass="25964">MSTFIENLWNSVFTPGTTPTLLIATNVTFGALQVVLGILLATTKSIHFIVLSTLCAGLWWAINWFAAELQKAEKAEQEAGRLRKRRTGLMEEKRENDRDTDYTGEDSTETETEVEGDQPKRVQVRGGPHKAQAVMDSAAGASDDASEHPRMRIRGGPQKILGVMESAKRAEASRQETARQDRSASSGIQIRGGPEKIAAVLGSAGQDSESQESARRSTGELGESGSVSTDSEWEKVSDR</sequence>
<feature type="compositionally biased region" description="Basic and acidic residues" evidence="1">
    <location>
        <begin position="166"/>
        <end position="182"/>
    </location>
</feature>
<proteinExistence type="predicted"/>
<dbReference type="InterPro" id="IPR013945">
    <property type="entry name" value="Pkr1"/>
</dbReference>
<accession>A0A6A6TZP1</accession>
<evidence type="ECO:0000256" key="1">
    <source>
        <dbReference type="SAM" id="MobiDB-lite"/>
    </source>
</evidence>
<dbReference type="GO" id="GO:0005789">
    <property type="term" value="C:endoplasmic reticulum membrane"/>
    <property type="evidence" value="ECO:0007669"/>
    <property type="project" value="TreeGrafter"/>
</dbReference>
<evidence type="ECO:0000313" key="4">
    <source>
        <dbReference type="Proteomes" id="UP000799302"/>
    </source>
</evidence>
<keyword evidence="2" id="KW-1133">Transmembrane helix</keyword>